<reference evidence="7" key="1">
    <citation type="submission" date="2020-07" db="EMBL/GenBank/DDBJ databases">
        <title>Complete genome sequencing of Coprobacter sp. strain 2CBH44.</title>
        <authorList>
            <person name="Sakamoto M."/>
            <person name="Murakami T."/>
            <person name="Mori H."/>
        </authorList>
    </citation>
    <scope>NUCLEOTIDE SEQUENCE [LARGE SCALE GENOMIC DNA]</scope>
    <source>
        <strain evidence="7">2CBH44</strain>
    </source>
</reference>
<dbReference type="Gene3D" id="3.50.50.60">
    <property type="entry name" value="FAD/NAD(P)-binding domain"/>
    <property type="match status" value="1"/>
</dbReference>
<dbReference type="KEGG" id="copr:Cop2CBH44_32670"/>
<keyword evidence="5" id="KW-0411">Iron-sulfur</keyword>
<dbReference type="SUPFAM" id="SSF51905">
    <property type="entry name" value="FAD/NAD(P)-binding domain"/>
    <property type="match status" value="1"/>
</dbReference>
<dbReference type="Pfam" id="PF12831">
    <property type="entry name" value="FAD_oxidored"/>
    <property type="match status" value="1"/>
</dbReference>
<dbReference type="InterPro" id="IPR006311">
    <property type="entry name" value="TAT_signal"/>
</dbReference>
<dbReference type="AlphaFoldDB" id="A0A7G1I2M4"/>
<sequence length="465" mass="50304">MCALDRRSFIKGVSSGILAGALAPGMNLMAATPPAERRKSVSFYPVLNFDVIVVGAGPGGIPAAIRAAQAGAKVALVEEDLAVGGAPVDMYVTTLFGQPSVGLSKALEQELLRDHGLYNYESGTKPKGWRFFLPSAYVRLLSRNIRKEKNITLLSGTPVIGTMVVDKGNRNRVTGVRIYRNGHIQELYAPVTIDATGTGVVAAMSGCVCMYGSEAMSDFGEPVGLEKASRAVQLCTQMFISERIRKDAIFPAGFKGSAAEDGYIGANRLTKEELERRATGIFFHWGQSVAVEDTTDPVQIAEAQRDCLEKYEERFDQLHEAGFAVHIAPKLGVRECRRVKGEYVLTANNVLEGSMPDDTVAHAHYYMDCWGMKLPKNMKTKMYGIPYRSLIPLNTEGLLTAGRVISGTRLAHSSYRVQRICSNIGEAAGTAAAMAALNKTGVRDIDVKALVADLDSKGLFDALKK</sequence>
<dbReference type="GO" id="GO:0016491">
    <property type="term" value="F:oxidoreductase activity"/>
    <property type="evidence" value="ECO:0007669"/>
    <property type="project" value="UniProtKB-KW"/>
</dbReference>
<evidence type="ECO:0008006" key="8">
    <source>
        <dbReference type="Google" id="ProtNLM"/>
    </source>
</evidence>
<organism evidence="6 7">
    <name type="scientific">Coprobacter secundus subsp. similis</name>
    <dbReference type="NCBI Taxonomy" id="2751153"/>
    <lineage>
        <taxon>Bacteria</taxon>
        <taxon>Pseudomonadati</taxon>
        <taxon>Bacteroidota</taxon>
        <taxon>Bacteroidia</taxon>
        <taxon>Bacteroidales</taxon>
        <taxon>Barnesiellaceae</taxon>
        <taxon>Coprobacter</taxon>
    </lineage>
</organism>
<gene>
    <name evidence="6" type="ORF">Cop2CBH44_32670</name>
</gene>
<dbReference type="PROSITE" id="PS51318">
    <property type="entry name" value="TAT"/>
    <property type="match status" value="1"/>
</dbReference>
<protein>
    <recommendedName>
        <fullName evidence="8">FAD-dependent oxidoreductase</fullName>
    </recommendedName>
</protein>
<evidence type="ECO:0000256" key="5">
    <source>
        <dbReference type="ARBA" id="ARBA00023014"/>
    </source>
</evidence>
<keyword evidence="4" id="KW-0408">Iron</keyword>
<dbReference type="GO" id="GO:0051539">
    <property type="term" value="F:4 iron, 4 sulfur cluster binding"/>
    <property type="evidence" value="ECO:0007669"/>
    <property type="project" value="UniProtKB-KW"/>
</dbReference>
<evidence type="ECO:0000256" key="3">
    <source>
        <dbReference type="ARBA" id="ARBA00023002"/>
    </source>
</evidence>
<accession>A0A7G1I2M4</accession>
<evidence type="ECO:0000256" key="2">
    <source>
        <dbReference type="ARBA" id="ARBA00022723"/>
    </source>
</evidence>
<evidence type="ECO:0000256" key="1">
    <source>
        <dbReference type="ARBA" id="ARBA00022485"/>
    </source>
</evidence>
<evidence type="ECO:0000256" key="4">
    <source>
        <dbReference type="ARBA" id="ARBA00023004"/>
    </source>
</evidence>
<dbReference type="PANTHER" id="PTHR43498:SF1">
    <property type="entry name" value="COB--COM HETERODISULFIDE REDUCTASE IRON-SULFUR SUBUNIT A"/>
    <property type="match status" value="1"/>
</dbReference>
<keyword evidence="2" id="KW-0479">Metal-binding</keyword>
<dbReference type="InterPro" id="IPR039650">
    <property type="entry name" value="HdrA-like"/>
</dbReference>
<keyword evidence="1" id="KW-0004">4Fe-4S</keyword>
<dbReference type="EMBL" id="AP023322">
    <property type="protein sequence ID" value="BCI64914.1"/>
    <property type="molecule type" value="Genomic_DNA"/>
</dbReference>
<dbReference type="Proteomes" id="UP000594042">
    <property type="component" value="Chromosome"/>
</dbReference>
<dbReference type="PRINTS" id="PR00420">
    <property type="entry name" value="RNGMNOXGNASE"/>
</dbReference>
<dbReference type="InterPro" id="IPR036188">
    <property type="entry name" value="FAD/NAD-bd_sf"/>
</dbReference>
<evidence type="ECO:0000313" key="7">
    <source>
        <dbReference type="Proteomes" id="UP000594042"/>
    </source>
</evidence>
<dbReference type="RefSeq" id="WP_200755253.1">
    <property type="nucleotide sequence ID" value="NZ_AP023322.1"/>
</dbReference>
<keyword evidence="7" id="KW-1185">Reference proteome</keyword>
<proteinExistence type="predicted"/>
<dbReference type="PANTHER" id="PTHR43498">
    <property type="entry name" value="FERREDOXIN:COB-COM HETERODISULFIDE REDUCTASE SUBUNIT A"/>
    <property type="match status" value="1"/>
</dbReference>
<dbReference type="GO" id="GO:0046872">
    <property type="term" value="F:metal ion binding"/>
    <property type="evidence" value="ECO:0007669"/>
    <property type="project" value="UniProtKB-KW"/>
</dbReference>
<keyword evidence="3" id="KW-0560">Oxidoreductase</keyword>
<evidence type="ECO:0000313" key="6">
    <source>
        <dbReference type="EMBL" id="BCI64914.1"/>
    </source>
</evidence>
<name>A0A7G1I2M4_9BACT</name>